<evidence type="ECO:0000313" key="1">
    <source>
        <dbReference type="EMBL" id="KAG9220214.1"/>
    </source>
</evidence>
<keyword evidence="2" id="KW-1185">Reference proteome</keyword>
<dbReference type="Proteomes" id="UP000824881">
    <property type="component" value="Unassembled WGS sequence"/>
</dbReference>
<sequence>MYLTVKSLQSILVRPLRRLALGPTTVDNDASDGVSHPHSTSCIHYHNDNHGHGIFNHVHGNQDTHMSIVFNLNDRPPILNDVPSVIEPYQSAIGSLFDTLLALRKLHETPSVLALQQQVKSFIPIVACVAKAVETVRRISPRFATHTLFFEIDNQALQYGKSLKQLHLDIREFHLHFSNLMESGVLRGIFLRIFATHRWPSLSRRIQLLIEQNQVSLEWRLQLLVNPKWCTIVGDAHGELGHLLAHAGISSETRIRHLEVQTIWIQAPTGPAIWRAGSGHADGRRQTDGARRYTDLRTSEFQKIAPELRGIYDARTSLPSPPVSLPSTPRAPTHPLTHPIPSPHPPPSTSLSPNKSQYHTPHHVHPPDQTTHPLLPIYPPQLTNRPPGHPP</sequence>
<accession>A0ACB7IPU7</accession>
<organism evidence="1 2">
    <name type="scientific">Pleurotus cornucopiae</name>
    <name type="common">Cornucopia mushroom</name>
    <dbReference type="NCBI Taxonomy" id="5321"/>
    <lineage>
        <taxon>Eukaryota</taxon>
        <taxon>Fungi</taxon>
        <taxon>Dikarya</taxon>
        <taxon>Basidiomycota</taxon>
        <taxon>Agaricomycotina</taxon>
        <taxon>Agaricomycetes</taxon>
        <taxon>Agaricomycetidae</taxon>
        <taxon>Agaricales</taxon>
        <taxon>Pleurotineae</taxon>
        <taxon>Pleurotaceae</taxon>
        <taxon>Pleurotus</taxon>
    </lineage>
</organism>
<gene>
    <name evidence="1" type="ORF">CCMSSC00406_0010213</name>
</gene>
<evidence type="ECO:0000313" key="2">
    <source>
        <dbReference type="Proteomes" id="UP000824881"/>
    </source>
</evidence>
<comment type="caution">
    <text evidence="1">The sequence shown here is derived from an EMBL/GenBank/DDBJ whole genome shotgun (WGS) entry which is preliminary data.</text>
</comment>
<dbReference type="EMBL" id="WQMT02000008">
    <property type="protein sequence ID" value="KAG9220214.1"/>
    <property type="molecule type" value="Genomic_DNA"/>
</dbReference>
<proteinExistence type="predicted"/>
<name>A0ACB7IPU7_PLECO</name>
<protein>
    <submittedName>
        <fullName evidence="1">Uncharacterized protein</fullName>
    </submittedName>
</protein>
<reference evidence="1 2" key="1">
    <citation type="journal article" date="2021" name="Appl. Environ. Microbiol.">
        <title>Genetic linkage and physical mapping for an oyster mushroom Pleurotus cornucopiae and QTL analysis for the trait cap color.</title>
        <authorList>
            <person name="Zhang Y."/>
            <person name="Gao W."/>
            <person name="Sonnenberg A."/>
            <person name="Chen Q."/>
            <person name="Zhang J."/>
            <person name="Huang C."/>
        </authorList>
    </citation>
    <scope>NUCLEOTIDE SEQUENCE [LARGE SCALE GENOMIC DNA]</scope>
    <source>
        <strain evidence="1">CCMSSC00406</strain>
    </source>
</reference>